<name>A0A931FN67_9HYPH</name>
<dbReference type="Proteomes" id="UP000599312">
    <property type="component" value="Unassembled WGS sequence"/>
</dbReference>
<feature type="chain" id="PRO_5037734171" evidence="1">
    <location>
        <begin position="26"/>
        <end position="106"/>
    </location>
</feature>
<comment type="caution">
    <text evidence="2">The sequence shown here is derived from an EMBL/GenBank/DDBJ whole genome shotgun (WGS) entry which is preliminary data.</text>
</comment>
<reference evidence="2" key="1">
    <citation type="submission" date="2020-11" db="EMBL/GenBank/DDBJ databases">
        <authorList>
            <person name="Kim M.K."/>
        </authorList>
    </citation>
    <scope>NUCLEOTIDE SEQUENCE</scope>
    <source>
        <strain evidence="2">BT350</strain>
    </source>
</reference>
<gene>
    <name evidence="2" type="ORF">I2H38_01255</name>
</gene>
<keyword evidence="1" id="KW-0732">Signal</keyword>
<organism evidence="2 3">
    <name type="scientific">Microvirga alba</name>
    <dbReference type="NCBI Taxonomy" id="2791025"/>
    <lineage>
        <taxon>Bacteria</taxon>
        <taxon>Pseudomonadati</taxon>
        <taxon>Pseudomonadota</taxon>
        <taxon>Alphaproteobacteria</taxon>
        <taxon>Hyphomicrobiales</taxon>
        <taxon>Methylobacteriaceae</taxon>
        <taxon>Microvirga</taxon>
    </lineage>
</organism>
<evidence type="ECO:0000313" key="2">
    <source>
        <dbReference type="EMBL" id="MBF9231997.1"/>
    </source>
</evidence>
<sequence>MKSAFAAIVMVGGLAFAGAVLPARATPFGPDPSIAKEAGNLVTQARWVCGPYRCWWRGPRYYHRYRYHHPYRYYHRYRYYRPYRYYYPRGYYYSRGYWPLCVGICL</sequence>
<dbReference type="AlphaFoldDB" id="A0A931FN67"/>
<proteinExistence type="predicted"/>
<evidence type="ECO:0000313" key="3">
    <source>
        <dbReference type="Proteomes" id="UP000599312"/>
    </source>
</evidence>
<feature type="signal peptide" evidence="1">
    <location>
        <begin position="1"/>
        <end position="25"/>
    </location>
</feature>
<evidence type="ECO:0000256" key="1">
    <source>
        <dbReference type="SAM" id="SignalP"/>
    </source>
</evidence>
<keyword evidence="3" id="KW-1185">Reference proteome</keyword>
<dbReference type="EMBL" id="JADQDO010000001">
    <property type="protein sequence ID" value="MBF9231997.1"/>
    <property type="molecule type" value="Genomic_DNA"/>
</dbReference>
<dbReference type="RefSeq" id="WP_196269984.1">
    <property type="nucleotide sequence ID" value="NZ_JADQDO010000001.1"/>
</dbReference>
<protein>
    <submittedName>
        <fullName evidence="2">Uncharacterized protein</fullName>
    </submittedName>
</protein>
<accession>A0A931FN67</accession>